<dbReference type="AlphaFoldDB" id="A0A8J2BJW5"/>
<dbReference type="Gene3D" id="3.40.366.10">
    <property type="entry name" value="Malonyl-Coenzyme A Acyl Carrier Protein, domain 2"/>
    <property type="match status" value="1"/>
</dbReference>
<dbReference type="SMART" id="SM00827">
    <property type="entry name" value="PKS_AT"/>
    <property type="match status" value="1"/>
</dbReference>
<comment type="similarity">
    <text evidence="6">Belongs to the fabD family.</text>
</comment>
<feature type="active site" evidence="7">
    <location>
        <position position="99"/>
    </location>
</feature>
<dbReference type="GO" id="GO:0006633">
    <property type="term" value="P:fatty acid biosynthetic process"/>
    <property type="evidence" value="ECO:0007669"/>
    <property type="project" value="TreeGrafter"/>
</dbReference>
<organism evidence="9 10">
    <name type="scientific">Candidatus Methylacidithermus pantelleriae</name>
    <dbReference type="NCBI Taxonomy" id="2744239"/>
    <lineage>
        <taxon>Bacteria</taxon>
        <taxon>Pseudomonadati</taxon>
        <taxon>Verrucomicrobiota</taxon>
        <taxon>Methylacidiphilae</taxon>
        <taxon>Methylacidiphilales</taxon>
        <taxon>Methylacidiphilaceae</taxon>
        <taxon>Candidatus Methylacidithermus</taxon>
    </lineage>
</organism>
<keyword evidence="4 6" id="KW-0012">Acyltransferase</keyword>
<evidence type="ECO:0000256" key="7">
    <source>
        <dbReference type="PIRSR" id="PIRSR000446-1"/>
    </source>
</evidence>
<dbReference type="SUPFAM" id="SSF52151">
    <property type="entry name" value="FabD/lysophospholipase-like"/>
    <property type="match status" value="1"/>
</dbReference>
<keyword evidence="3 6" id="KW-0808">Transferase</keyword>
<evidence type="ECO:0000256" key="6">
    <source>
        <dbReference type="PIRNR" id="PIRNR000446"/>
    </source>
</evidence>
<dbReference type="PANTHER" id="PTHR42681">
    <property type="entry name" value="MALONYL-COA-ACYL CARRIER PROTEIN TRANSACYLASE, MITOCHONDRIAL"/>
    <property type="match status" value="1"/>
</dbReference>
<evidence type="ECO:0000256" key="3">
    <source>
        <dbReference type="ARBA" id="ARBA00022679"/>
    </source>
</evidence>
<evidence type="ECO:0000313" key="10">
    <source>
        <dbReference type="Proteomes" id="UP000663859"/>
    </source>
</evidence>
<dbReference type="InterPro" id="IPR024925">
    <property type="entry name" value="Malonyl_CoA-ACP_transAc"/>
</dbReference>
<dbReference type="InterPro" id="IPR016035">
    <property type="entry name" value="Acyl_Trfase/lysoPLipase"/>
</dbReference>
<evidence type="ECO:0000256" key="4">
    <source>
        <dbReference type="ARBA" id="ARBA00023315"/>
    </source>
</evidence>
<dbReference type="InterPro" id="IPR014043">
    <property type="entry name" value="Acyl_transferase_dom"/>
</dbReference>
<sequence length="315" mass="35029">MEIGRCSNGWGLLFAGQGAQRVGMGKDLWEASPLVRDWYRKAEQIAGLPLTRVSFEGPMEELSRTSVCQPALYVQGMALYWLLQSHCPDFPTIALAGLSLGEWTAHAAAGSLDPYEALELVVQRGRWMEEVAQEKPGAMTAILGLPLHAVEELARKFGVEVANYNAPTQIVLSGRKDRIEKLTQWLQGNKRARAVLLPVSGAFHSSDMREVERKLSGALERLSIRPPRFWVFSNRTGGIVTEPQEIRRSLAEQVSHPVLWEGCLRKMLELGIERFVEIGPGGILCGLVRRIHPNAQCLTYEKLADLIEILHVSQG</sequence>
<feature type="domain" description="Malonyl-CoA:ACP transacylase (MAT)" evidence="8">
    <location>
        <begin position="13"/>
        <end position="300"/>
    </location>
</feature>
<dbReference type="PANTHER" id="PTHR42681:SF1">
    <property type="entry name" value="MALONYL-COA-ACYL CARRIER PROTEIN TRANSACYLASE, MITOCHONDRIAL"/>
    <property type="match status" value="1"/>
</dbReference>
<evidence type="ECO:0000256" key="1">
    <source>
        <dbReference type="ARBA" id="ARBA00013258"/>
    </source>
</evidence>
<dbReference type="SUPFAM" id="SSF55048">
    <property type="entry name" value="Probable ACP-binding domain of malonyl-CoA ACP transacylase"/>
    <property type="match status" value="1"/>
</dbReference>
<dbReference type="GO" id="GO:0005829">
    <property type="term" value="C:cytosol"/>
    <property type="evidence" value="ECO:0007669"/>
    <property type="project" value="TreeGrafter"/>
</dbReference>
<keyword evidence="10" id="KW-1185">Reference proteome</keyword>
<dbReference type="EMBL" id="CAJNOB010000002">
    <property type="protein sequence ID" value="CAF0691315.1"/>
    <property type="molecule type" value="Genomic_DNA"/>
</dbReference>
<accession>A0A8J2BJW5</accession>
<dbReference type="RefSeq" id="WP_174582675.1">
    <property type="nucleotide sequence ID" value="NZ_CAJNOB010000002.1"/>
</dbReference>
<proteinExistence type="inferred from homology"/>
<dbReference type="InterPro" id="IPR050858">
    <property type="entry name" value="Mal-CoA-ACP_Trans/PKS_FabD"/>
</dbReference>
<dbReference type="Gene3D" id="3.30.70.250">
    <property type="entry name" value="Malonyl-CoA ACP transacylase, ACP-binding"/>
    <property type="match status" value="1"/>
</dbReference>
<dbReference type="Proteomes" id="UP000663859">
    <property type="component" value="Unassembled WGS sequence"/>
</dbReference>
<name>A0A8J2BJW5_9BACT</name>
<dbReference type="Pfam" id="PF00698">
    <property type="entry name" value="Acyl_transf_1"/>
    <property type="match status" value="1"/>
</dbReference>
<comment type="catalytic activity">
    <reaction evidence="5 6">
        <text>holo-[ACP] + malonyl-CoA = malonyl-[ACP] + CoA</text>
        <dbReference type="Rhea" id="RHEA:41792"/>
        <dbReference type="Rhea" id="RHEA-COMP:9623"/>
        <dbReference type="Rhea" id="RHEA-COMP:9685"/>
        <dbReference type="ChEBI" id="CHEBI:57287"/>
        <dbReference type="ChEBI" id="CHEBI:57384"/>
        <dbReference type="ChEBI" id="CHEBI:64479"/>
        <dbReference type="ChEBI" id="CHEBI:78449"/>
        <dbReference type="EC" id="2.3.1.39"/>
    </reaction>
</comment>
<dbReference type="InterPro" id="IPR016036">
    <property type="entry name" value="Malonyl_transacylase_ACP-bd"/>
</dbReference>
<gene>
    <name evidence="9" type="ORF">MPNT_100005</name>
</gene>
<evidence type="ECO:0000256" key="2">
    <source>
        <dbReference type="ARBA" id="ARBA00018953"/>
    </source>
</evidence>
<comment type="caution">
    <text evidence="9">The sequence shown here is derived from an EMBL/GenBank/DDBJ whole genome shotgun (WGS) entry which is preliminary data.</text>
</comment>
<evidence type="ECO:0000259" key="8">
    <source>
        <dbReference type="SMART" id="SM00827"/>
    </source>
</evidence>
<dbReference type="EC" id="2.3.1.39" evidence="1 6"/>
<feature type="active site" evidence="7">
    <location>
        <position position="204"/>
    </location>
</feature>
<reference evidence="9" key="1">
    <citation type="submission" date="2021-02" db="EMBL/GenBank/DDBJ databases">
        <authorList>
            <person name="Cremers G."/>
            <person name="Picone N."/>
        </authorList>
    </citation>
    <scope>NUCLEOTIDE SEQUENCE</scope>
    <source>
        <strain evidence="9">PQ17</strain>
    </source>
</reference>
<protein>
    <recommendedName>
        <fullName evidence="2 6">Malonyl CoA-acyl carrier protein transacylase</fullName>
        <ecNumber evidence="1 6">2.3.1.39</ecNumber>
    </recommendedName>
</protein>
<evidence type="ECO:0000313" key="9">
    <source>
        <dbReference type="EMBL" id="CAF0691315.1"/>
    </source>
</evidence>
<dbReference type="GO" id="GO:0004314">
    <property type="term" value="F:[acyl-carrier-protein] S-malonyltransferase activity"/>
    <property type="evidence" value="ECO:0007669"/>
    <property type="project" value="UniProtKB-EC"/>
</dbReference>
<dbReference type="InterPro" id="IPR001227">
    <property type="entry name" value="Ac_transferase_dom_sf"/>
</dbReference>
<evidence type="ECO:0000256" key="5">
    <source>
        <dbReference type="ARBA" id="ARBA00048462"/>
    </source>
</evidence>
<dbReference type="PIRSF" id="PIRSF000446">
    <property type="entry name" value="Mct"/>
    <property type="match status" value="1"/>
</dbReference>